<evidence type="ECO:0000259" key="6">
    <source>
        <dbReference type="Pfam" id="PF03807"/>
    </source>
</evidence>
<dbReference type="PIRSF" id="PIRSF000193">
    <property type="entry name" value="Pyrrol-5-carb_rd"/>
    <property type="match status" value="1"/>
</dbReference>
<dbReference type="NCBIfam" id="TIGR00112">
    <property type="entry name" value="proC"/>
    <property type="match status" value="1"/>
</dbReference>
<comment type="subcellular location">
    <subcellularLocation>
        <location evidence="4">Cytoplasm</location>
    </subcellularLocation>
</comment>
<protein>
    <recommendedName>
        <fullName evidence="4 5">Pyrroline-5-carboxylate reductase</fullName>
        <shortName evidence="4">P5C reductase</shortName>
        <shortName evidence="4">P5CR</shortName>
        <ecNumber evidence="4 5">1.5.1.2</ecNumber>
    </recommendedName>
    <alternativeName>
        <fullName evidence="4">PCA reductase</fullName>
    </alternativeName>
</protein>
<dbReference type="Gene3D" id="1.10.3730.10">
    <property type="entry name" value="ProC C-terminal domain-like"/>
    <property type="match status" value="1"/>
</dbReference>
<dbReference type="SUPFAM" id="SSF48179">
    <property type="entry name" value="6-phosphogluconate dehydrogenase C-terminal domain-like"/>
    <property type="match status" value="1"/>
</dbReference>
<dbReference type="InterPro" id="IPR036291">
    <property type="entry name" value="NAD(P)-bd_dom_sf"/>
</dbReference>
<gene>
    <name evidence="4 8" type="primary">proC</name>
    <name evidence="8" type="ORF">ACFQHR_12385</name>
</gene>
<dbReference type="Pfam" id="PF14748">
    <property type="entry name" value="P5CR_dimer"/>
    <property type="match status" value="1"/>
</dbReference>
<feature type="domain" description="Pyrroline-5-carboxylate reductase dimerisation" evidence="7">
    <location>
        <begin position="184"/>
        <end position="288"/>
    </location>
</feature>
<dbReference type="InterPro" id="IPR000304">
    <property type="entry name" value="Pyrroline-COOH_reductase"/>
</dbReference>
<accession>A0ABW2DMZ6</accession>
<dbReference type="Gene3D" id="3.40.50.720">
    <property type="entry name" value="NAD(P)-binding Rossmann-like Domain"/>
    <property type="match status" value="1"/>
</dbReference>
<dbReference type="InterPro" id="IPR028939">
    <property type="entry name" value="P5C_Rdtase_cat_N"/>
</dbReference>
<comment type="similarity">
    <text evidence="1 4">Belongs to the pyrroline-5-carboxylate reductase family.</text>
</comment>
<keyword evidence="4" id="KW-0028">Amino-acid biosynthesis</keyword>
<comment type="catalytic activity">
    <reaction evidence="4">
        <text>L-proline + NAD(+) = (S)-1-pyrroline-5-carboxylate + NADH + 2 H(+)</text>
        <dbReference type="Rhea" id="RHEA:14105"/>
        <dbReference type="ChEBI" id="CHEBI:15378"/>
        <dbReference type="ChEBI" id="CHEBI:17388"/>
        <dbReference type="ChEBI" id="CHEBI:57540"/>
        <dbReference type="ChEBI" id="CHEBI:57945"/>
        <dbReference type="ChEBI" id="CHEBI:60039"/>
        <dbReference type="EC" id="1.5.1.2"/>
    </reaction>
</comment>
<dbReference type="SUPFAM" id="SSF51735">
    <property type="entry name" value="NAD(P)-binding Rossmann-fold domains"/>
    <property type="match status" value="1"/>
</dbReference>
<dbReference type="PANTHER" id="PTHR11645:SF0">
    <property type="entry name" value="PYRROLINE-5-CARBOXYLATE REDUCTASE 3"/>
    <property type="match status" value="1"/>
</dbReference>
<proteinExistence type="inferred from homology"/>
<sequence>MVPQQQKKYSLTKGYNIQNTMSDQYKKIAILGGGNMGIALAKGMVASGKYRAEDITLTRRNTKALAPLVEQGYRASSNNALAVAEADIIVLSILPQQLDSVLDNISESIDPSRHLFISIVTGVAVTDIITRIGKVVEVVRAMPNTAIAIQESMTCIASKNASAENMALVKEIFSAVGETVEIEEELMSSATALVACGIAFFLRSIRAAAQGGTEIGFHAGDALRMAAQTAKGAASLLLHFGSHPENEIDKVTSPKGCTIAGLNEMEHNGFSSAMIKGIRTSANKAEKLYTDEK</sequence>
<evidence type="ECO:0000256" key="1">
    <source>
        <dbReference type="ARBA" id="ARBA00005525"/>
    </source>
</evidence>
<evidence type="ECO:0000256" key="2">
    <source>
        <dbReference type="ARBA" id="ARBA00022857"/>
    </source>
</evidence>
<keyword evidence="3 4" id="KW-0560">Oxidoreductase</keyword>
<dbReference type="InterPro" id="IPR029036">
    <property type="entry name" value="P5CR_dimer"/>
</dbReference>
<keyword evidence="9" id="KW-1185">Reference proteome</keyword>
<organism evidence="8 9">
    <name type="scientific">Rufibacter roseus</name>
    <dbReference type="NCBI Taxonomy" id="1567108"/>
    <lineage>
        <taxon>Bacteria</taxon>
        <taxon>Pseudomonadati</taxon>
        <taxon>Bacteroidota</taxon>
        <taxon>Cytophagia</taxon>
        <taxon>Cytophagales</taxon>
        <taxon>Hymenobacteraceae</taxon>
        <taxon>Rufibacter</taxon>
    </lineage>
</organism>
<comment type="function">
    <text evidence="4">Catalyzes the reduction of 1-pyrroline-5-carboxylate (PCA) to L-proline.</text>
</comment>
<dbReference type="InterPro" id="IPR008927">
    <property type="entry name" value="6-PGluconate_DH-like_C_sf"/>
</dbReference>
<dbReference type="RefSeq" id="WP_239693345.1">
    <property type="nucleotide sequence ID" value="NZ_JBHSYQ010000005.1"/>
</dbReference>
<name>A0ABW2DMZ6_9BACT</name>
<keyword evidence="4" id="KW-0641">Proline biosynthesis</keyword>
<dbReference type="Proteomes" id="UP001596405">
    <property type="component" value="Unassembled WGS sequence"/>
</dbReference>
<dbReference type="EC" id="1.5.1.2" evidence="4 5"/>
<dbReference type="GO" id="GO:0004735">
    <property type="term" value="F:pyrroline-5-carboxylate reductase activity"/>
    <property type="evidence" value="ECO:0007669"/>
    <property type="project" value="UniProtKB-EC"/>
</dbReference>
<dbReference type="Pfam" id="PF03807">
    <property type="entry name" value="F420_oxidored"/>
    <property type="match status" value="1"/>
</dbReference>
<evidence type="ECO:0000256" key="4">
    <source>
        <dbReference type="HAMAP-Rule" id="MF_01925"/>
    </source>
</evidence>
<feature type="domain" description="Pyrroline-5-carboxylate reductase catalytic N-terminal" evidence="6">
    <location>
        <begin position="27"/>
        <end position="121"/>
    </location>
</feature>
<comment type="catalytic activity">
    <reaction evidence="4">
        <text>L-proline + NADP(+) = (S)-1-pyrroline-5-carboxylate + NADPH + 2 H(+)</text>
        <dbReference type="Rhea" id="RHEA:14109"/>
        <dbReference type="ChEBI" id="CHEBI:15378"/>
        <dbReference type="ChEBI" id="CHEBI:17388"/>
        <dbReference type="ChEBI" id="CHEBI:57783"/>
        <dbReference type="ChEBI" id="CHEBI:58349"/>
        <dbReference type="ChEBI" id="CHEBI:60039"/>
        <dbReference type="EC" id="1.5.1.2"/>
    </reaction>
</comment>
<evidence type="ECO:0000259" key="7">
    <source>
        <dbReference type="Pfam" id="PF14748"/>
    </source>
</evidence>
<reference evidence="9" key="1">
    <citation type="journal article" date="2019" name="Int. J. Syst. Evol. Microbiol.">
        <title>The Global Catalogue of Microorganisms (GCM) 10K type strain sequencing project: providing services to taxonomists for standard genome sequencing and annotation.</title>
        <authorList>
            <consortium name="The Broad Institute Genomics Platform"/>
            <consortium name="The Broad Institute Genome Sequencing Center for Infectious Disease"/>
            <person name="Wu L."/>
            <person name="Ma J."/>
        </authorList>
    </citation>
    <scope>NUCLEOTIDE SEQUENCE [LARGE SCALE GENOMIC DNA]</scope>
    <source>
        <strain evidence="9">CGMCC 4.7393</strain>
    </source>
</reference>
<evidence type="ECO:0000313" key="9">
    <source>
        <dbReference type="Proteomes" id="UP001596405"/>
    </source>
</evidence>
<keyword evidence="2 4" id="KW-0521">NADP</keyword>
<evidence type="ECO:0000256" key="3">
    <source>
        <dbReference type="ARBA" id="ARBA00023002"/>
    </source>
</evidence>
<keyword evidence="4" id="KW-0963">Cytoplasm</keyword>
<evidence type="ECO:0000256" key="5">
    <source>
        <dbReference type="NCBIfam" id="TIGR00112"/>
    </source>
</evidence>
<comment type="pathway">
    <text evidence="4">Amino-acid biosynthesis; L-proline biosynthesis; L-proline from L-glutamate 5-semialdehyde: step 1/1.</text>
</comment>
<dbReference type="PANTHER" id="PTHR11645">
    <property type="entry name" value="PYRROLINE-5-CARBOXYLATE REDUCTASE"/>
    <property type="match status" value="1"/>
</dbReference>
<comment type="caution">
    <text evidence="8">The sequence shown here is derived from an EMBL/GenBank/DDBJ whole genome shotgun (WGS) entry which is preliminary data.</text>
</comment>
<dbReference type="EMBL" id="JBHSYQ010000005">
    <property type="protein sequence ID" value="MFC6998428.1"/>
    <property type="molecule type" value="Genomic_DNA"/>
</dbReference>
<evidence type="ECO:0000313" key="8">
    <source>
        <dbReference type="EMBL" id="MFC6998428.1"/>
    </source>
</evidence>
<dbReference type="HAMAP" id="MF_01925">
    <property type="entry name" value="P5C_reductase"/>
    <property type="match status" value="1"/>
</dbReference>